<evidence type="ECO:0000313" key="2">
    <source>
        <dbReference type="Proteomes" id="UP000535589"/>
    </source>
</evidence>
<dbReference type="Pfam" id="PF06564">
    <property type="entry name" value="CBP_BcsQ"/>
    <property type="match status" value="1"/>
</dbReference>
<evidence type="ECO:0000313" key="1">
    <source>
        <dbReference type="EMBL" id="NLS11887.1"/>
    </source>
</evidence>
<comment type="caution">
    <text evidence="1">The sequence shown here is derived from an EMBL/GenBank/DDBJ whole genome shotgun (WGS) entry which is preliminary data.</text>
</comment>
<dbReference type="Proteomes" id="UP000535589">
    <property type="component" value="Unassembled WGS sequence"/>
</dbReference>
<name>A0A7X8YG13_9VIBR</name>
<proteinExistence type="predicted"/>
<sequence>MGIISVQGANWGVGSSTIAANLAAAHTDLHQRVLIIEADSRNLMGMWFGRHEHPDIGWAPHYAVNQRWQEGLYKSPLGTYFLPFGTAALSSLELLNALQSMLVTARERFEHTIVLLPNQFDGKQLAHLVDLPLVVVNPSPGTVTLLARQLVEQQYATRTRYVLNMCRYNARIARELTLILEDMLGSKLLSSYVCFDLALQESVAALSNILAKAPKSQSCGEFRQLASLTLSQLEQLNQA</sequence>
<dbReference type="InterPro" id="IPR017746">
    <property type="entry name" value="Cellulose_synthase_operon_BcsQ"/>
</dbReference>
<dbReference type="InterPro" id="IPR027417">
    <property type="entry name" value="P-loop_NTPase"/>
</dbReference>
<dbReference type="SUPFAM" id="SSF52540">
    <property type="entry name" value="P-loop containing nucleoside triphosphate hydrolases"/>
    <property type="match status" value="1"/>
</dbReference>
<dbReference type="RefSeq" id="WP_168834980.1">
    <property type="nucleotide sequence ID" value="NZ_JABAIK010000002.1"/>
</dbReference>
<reference evidence="1 2" key="1">
    <citation type="submission" date="2020-04" db="EMBL/GenBank/DDBJ databases">
        <title>Vibrio sp. SM6, a novel species isolated from seawater.</title>
        <authorList>
            <person name="Wang X."/>
        </authorList>
    </citation>
    <scope>NUCLEOTIDE SEQUENCE [LARGE SCALE GENOMIC DNA]</scope>
    <source>
        <strain evidence="1 2">SM6</strain>
    </source>
</reference>
<dbReference type="AlphaFoldDB" id="A0A7X8YG13"/>
<organism evidence="1 2">
    <name type="scientific">Vibrio agarilyticus</name>
    <dbReference type="NCBI Taxonomy" id="2726741"/>
    <lineage>
        <taxon>Bacteria</taxon>
        <taxon>Pseudomonadati</taxon>
        <taxon>Pseudomonadota</taxon>
        <taxon>Gammaproteobacteria</taxon>
        <taxon>Vibrionales</taxon>
        <taxon>Vibrionaceae</taxon>
        <taxon>Vibrio</taxon>
    </lineage>
</organism>
<accession>A0A7X8YG13</accession>
<protein>
    <recommendedName>
        <fullName evidence="3">Cellulose synthase operon protein YhjQ</fullName>
    </recommendedName>
</protein>
<dbReference type="Gene3D" id="3.40.50.300">
    <property type="entry name" value="P-loop containing nucleotide triphosphate hydrolases"/>
    <property type="match status" value="1"/>
</dbReference>
<dbReference type="EMBL" id="JABAIK010000002">
    <property type="protein sequence ID" value="NLS11887.1"/>
    <property type="molecule type" value="Genomic_DNA"/>
</dbReference>
<evidence type="ECO:0008006" key="3">
    <source>
        <dbReference type="Google" id="ProtNLM"/>
    </source>
</evidence>
<gene>
    <name evidence="1" type="ORF">HGP28_03145</name>
</gene>
<keyword evidence="2" id="KW-1185">Reference proteome</keyword>